<protein>
    <submittedName>
        <fullName evidence="2">Glycosyltransferase family 2 protein</fullName>
    </submittedName>
</protein>
<evidence type="ECO:0000313" key="3">
    <source>
        <dbReference type="Proteomes" id="UP000258102"/>
    </source>
</evidence>
<evidence type="ECO:0000259" key="1">
    <source>
        <dbReference type="Pfam" id="PF00535"/>
    </source>
</evidence>
<name>A0AAD0W338_PSEO7</name>
<dbReference type="CDD" id="cd00761">
    <property type="entry name" value="Glyco_tranf_GTA_type"/>
    <property type="match status" value="1"/>
</dbReference>
<dbReference type="KEGG" id="ppis:B1L02_14665"/>
<dbReference type="Pfam" id="PF00535">
    <property type="entry name" value="Glycos_transf_2"/>
    <property type="match status" value="1"/>
</dbReference>
<sequence>MSLNSGESPRSKVIIGIPTYKRPQGLTKLLESITKLERSNIELSVVVAENDQQHRAGAKLVDKVSDNYPLPLASIDVSQRGISFVRNALLDVAFLDYEADFLVMVDDDEWVEPKWLNALLETHFKTGCEVVGGNTLAEFEGEPPSWTKALAIYFPEQASLSQEIPLLESSASVLLHKSVYFGFAQQRFDPFYSVYGGGDKEYFTRLKAQGIKFASAHTAVSHELFDGARVTKRWAQERAFRIGAADMRIILLHHRSSLLSEIIKILLATLVGASGSVLSLNSRSRMKYWLLLQRQLGKLSGLLNKQKPVYEKVHGK</sequence>
<dbReference type="EMBL" id="CP031761">
    <property type="protein sequence ID" value="AXR01162.1"/>
    <property type="molecule type" value="Genomic_DNA"/>
</dbReference>
<accession>A0AAD0W338</accession>
<reference evidence="2 3" key="1">
    <citation type="submission" date="2018-08" db="EMBL/GenBank/DDBJ databases">
        <title>Whole Genome Sequences of Two Pseudoalteromonas piscicida Strains, DE1-A and DE2-A, which Exhibit Strong Antibacterial Activity against Vibrio vulnificus.</title>
        <authorList>
            <person name="Richards G.P."/>
            <person name="Needleman D.S."/>
            <person name="Watson M.A."/>
            <person name="Polson S.W."/>
        </authorList>
    </citation>
    <scope>NUCLEOTIDE SEQUENCE [LARGE SCALE GENOMIC DNA]</scope>
    <source>
        <strain evidence="2 3">DE2-A</strain>
    </source>
</reference>
<dbReference type="SUPFAM" id="SSF53448">
    <property type="entry name" value="Nucleotide-diphospho-sugar transferases"/>
    <property type="match status" value="1"/>
</dbReference>
<evidence type="ECO:0000313" key="2">
    <source>
        <dbReference type="EMBL" id="AXR01162.1"/>
    </source>
</evidence>
<dbReference type="PANTHER" id="PTHR43685">
    <property type="entry name" value="GLYCOSYLTRANSFERASE"/>
    <property type="match status" value="1"/>
</dbReference>
<organism evidence="2 3">
    <name type="scientific">Pseudoalteromonas piscicida</name>
    <dbReference type="NCBI Taxonomy" id="43662"/>
    <lineage>
        <taxon>Bacteria</taxon>
        <taxon>Pseudomonadati</taxon>
        <taxon>Pseudomonadota</taxon>
        <taxon>Gammaproteobacteria</taxon>
        <taxon>Alteromonadales</taxon>
        <taxon>Pseudoalteromonadaceae</taxon>
        <taxon>Pseudoalteromonas</taxon>
    </lineage>
</organism>
<dbReference type="AlphaFoldDB" id="A0AAD0W338"/>
<dbReference type="Proteomes" id="UP000258102">
    <property type="component" value="Chromosome 1"/>
</dbReference>
<dbReference type="InterPro" id="IPR050834">
    <property type="entry name" value="Glycosyltransf_2"/>
</dbReference>
<dbReference type="Gene3D" id="3.90.550.10">
    <property type="entry name" value="Spore Coat Polysaccharide Biosynthesis Protein SpsA, Chain A"/>
    <property type="match status" value="1"/>
</dbReference>
<dbReference type="InterPro" id="IPR029044">
    <property type="entry name" value="Nucleotide-diphossugar_trans"/>
</dbReference>
<proteinExistence type="predicted"/>
<dbReference type="PANTHER" id="PTHR43685:SF2">
    <property type="entry name" value="GLYCOSYLTRANSFERASE 2-LIKE DOMAIN-CONTAINING PROTEIN"/>
    <property type="match status" value="1"/>
</dbReference>
<gene>
    <name evidence="2" type="ORF">D0511_03070</name>
</gene>
<dbReference type="InterPro" id="IPR001173">
    <property type="entry name" value="Glyco_trans_2-like"/>
</dbReference>
<feature type="domain" description="Glycosyltransferase 2-like" evidence="1">
    <location>
        <begin position="15"/>
        <end position="165"/>
    </location>
</feature>
<dbReference type="RefSeq" id="WP_088531621.1">
    <property type="nucleotide sequence ID" value="NZ_CP021646.1"/>
</dbReference>